<protein>
    <submittedName>
        <fullName evidence="3">PEP-CTERM sorting domain-containing protein</fullName>
    </submittedName>
</protein>
<reference evidence="3 4" key="1">
    <citation type="submission" date="2019-07" db="EMBL/GenBank/DDBJ databases">
        <title>Novel species isolated from glacier.</title>
        <authorList>
            <person name="Liu Q."/>
            <person name="Xin Y.-H."/>
        </authorList>
    </citation>
    <scope>NUCLEOTIDE SEQUENCE [LARGE SCALE GENOMIC DNA]</scope>
    <source>
        <strain evidence="3 4">LB1R16</strain>
    </source>
</reference>
<comment type="caution">
    <text evidence="3">The sequence shown here is derived from an EMBL/GenBank/DDBJ whole genome shotgun (WGS) entry which is preliminary data.</text>
</comment>
<dbReference type="InterPro" id="IPR013424">
    <property type="entry name" value="Ice-binding_C"/>
</dbReference>
<accession>A0A552U8W8</accession>
<name>A0A552U8W8_9SPHN</name>
<proteinExistence type="predicted"/>
<evidence type="ECO:0000313" key="3">
    <source>
        <dbReference type="EMBL" id="TRW14674.1"/>
    </source>
</evidence>
<keyword evidence="4" id="KW-1185">Reference proteome</keyword>
<dbReference type="OrthoDB" id="9800417at2"/>
<dbReference type="NCBIfam" id="TIGR02595">
    <property type="entry name" value="PEP_CTERM"/>
    <property type="match status" value="1"/>
</dbReference>
<keyword evidence="1" id="KW-0732">Signal</keyword>
<dbReference type="EMBL" id="VJWA01000002">
    <property type="protein sequence ID" value="TRW14674.1"/>
    <property type="molecule type" value="Genomic_DNA"/>
</dbReference>
<feature type="chain" id="PRO_5022182595" evidence="1">
    <location>
        <begin position="25"/>
        <end position="255"/>
    </location>
</feature>
<evidence type="ECO:0000259" key="2">
    <source>
        <dbReference type="Pfam" id="PF07589"/>
    </source>
</evidence>
<organism evidence="3 4">
    <name type="scientific">Glacieibacterium frigidum</name>
    <dbReference type="NCBI Taxonomy" id="2593303"/>
    <lineage>
        <taxon>Bacteria</taxon>
        <taxon>Pseudomonadati</taxon>
        <taxon>Pseudomonadota</taxon>
        <taxon>Alphaproteobacteria</taxon>
        <taxon>Sphingomonadales</taxon>
        <taxon>Sphingosinicellaceae</taxon>
        <taxon>Glacieibacterium</taxon>
    </lineage>
</organism>
<dbReference type="AlphaFoldDB" id="A0A552U8W8"/>
<dbReference type="Proteomes" id="UP000317894">
    <property type="component" value="Unassembled WGS sequence"/>
</dbReference>
<evidence type="ECO:0000313" key="4">
    <source>
        <dbReference type="Proteomes" id="UP000317894"/>
    </source>
</evidence>
<sequence>MITIRLISLGLFACATLAASNAAAVTLNTNTYTQNFNGLASSGTGNVSAIGWLSAETGANANATYTAGTGSSNTGDTFSFGTNADRALGGLRSGNLIPLFGAQFTNNLGRTITAFDIAFTGELYRLGTANRGADTLAFQYSTDATSLTTGIYTGVAALNFTTPNLTGTIGVRNGNLAANQTALSASIIGLTLAQGQSLFIRFVDTDVTGADDGLAIDDFSLSATTAVPEPATWALMIAGFGLVGLAKRRTRVVAA</sequence>
<evidence type="ECO:0000256" key="1">
    <source>
        <dbReference type="SAM" id="SignalP"/>
    </source>
</evidence>
<dbReference type="NCBIfam" id="NF035944">
    <property type="entry name" value="PEPxxWA-CTERM"/>
    <property type="match status" value="1"/>
</dbReference>
<dbReference type="RefSeq" id="WP_144237880.1">
    <property type="nucleotide sequence ID" value="NZ_VJWA01000002.1"/>
</dbReference>
<gene>
    <name evidence="3" type="ORF">FMM06_13375</name>
</gene>
<feature type="signal peptide" evidence="1">
    <location>
        <begin position="1"/>
        <end position="24"/>
    </location>
</feature>
<dbReference type="Pfam" id="PF07589">
    <property type="entry name" value="PEP-CTERM"/>
    <property type="match status" value="1"/>
</dbReference>
<feature type="domain" description="Ice-binding protein C-terminal" evidence="2">
    <location>
        <begin position="226"/>
        <end position="249"/>
    </location>
</feature>